<keyword evidence="2" id="KW-1185">Reference proteome</keyword>
<reference evidence="1 2" key="1">
    <citation type="submission" date="2016-10" db="EMBL/GenBank/DDBJ databases">
        <authorList>
            <person name="de Groot N.N."/>
        </authorList>
    </citation>
    <scope>NUCLEOTIDE SEQUENCE [LARGE SCALE GENOMIC DNA]</scope>
    <source>
        <strain evidence="1 2">DSM 2179</strain>
    </source>
</reference>
<dbReference type="PANTHER" id="PTHR35276">
    <property type="entry name" value="S-ADENOSYL-L-METHIONINE-DEPENDENT METHYLTRANSFERASES SUPERFAMILY PROTEIN"/>
    <property type="match status" value="1"/>
</dbReference>
<keyword evidence="1" id="KW-0489">Methyltransferase</keyword>
<keyword evidence="1" id="KW-0808">Transferase</keyword>
<dbReference type="Gene3D" id="3.40.50.150">
    <property type="entry name" value="Vaccinia Virus protein VP39"/>
    <property type="match status" value="1"/>
</dbReference>
<dbReference type="InterPro" id="IPR010719">
    <property type="entry name" value="MnmM_MeTrfase"/>
</dbReference>
<dbReference type="Pfam" id="PF06962">
    <property type="entry name" value="rRNA_methylase"/>
    <property type="match status" value="1"/>
</dbReference>
<name>A0A1H6VT20_9FIRM</name>
<dbReference type="GO" id="GO:0008168">
    <property type="term" value="F:methyltransferase activity"/>
    <property type="evidence" value="ECO:0007669"/>
    <property type="project" value="UniProtKB-KW"/>
</dbReference>
<dbReference type="PANTHER" id="PTHR35276:SF1">
    <property type="entry name" value="TRNA (MNM(5)S(2)U34)-METHYLTRANSFERASE, CHLOROPLASTIC"/>
    <property type="match status" value="1"/>
</dbReference>
<dbReference type="SUPFAM" id="SSF53335">
    <property type="entry name" value="S-adenosyl-L-methionine-dependent methyltransferases"/>
    <property type="match status" value="1"/>
</dbReference>
<dbReference type="InterPro" id="IPR029063">
    <property type="entry name" value="SAM-dependent_MTases_sf"/>
</dbReference>
<sequence>MAGECLMQTISAIDAAHELLKKKLQNALTIVDATAGNGNDTLFLAQNSLESAHIYAFDIQKSALERTAEIVELYRNKVQLILDSHVNVEKYVVTRIDVAMFNLGYLPGGDHAITTQAESTLEAVMKIIDCLATNGLLAITTYPGHEEGLLEYNQLVEYLRNLPMQEFTVACYSMLNHTIKAPVLYLIEKVRR</sequence>
<proteinExistence type="predicted"/>
<gene>
    <name evidence="1" type="ORF">SAMN05660742_10342</name>
</gene>
<dbReference type="GO" id="GO:0032259">
    <property type="term" value="P:methylation"/>
    <property type="evidence" value="ECO:0007669"/>
    <property type="project" value="UniProtKB-KW"/>
</dbReference>
<dbReference type="AlphaFoldDB" id="A0A1H6VT20"/>
<dbReference type="Proteomes" id="UP000199662">
    <property type="component" value="Unassembled WGS sequence"/>
</dbReference>
<dbReference type="STRING" id="84035.SAMN05660742_10342"/>
<organism evidence="1 2">
    <name type="scientific">Propionispira arboris</name>
    <dbReference type="NCBI Taxonomy" id="84035"/>
    <lineage>
        <taxon>Bacteria</taxon>
        <taxon>Bacillati</taxon>
        <taxon>Bacillota</taxon>
        <taxon>Negativicutes</taxon>
        <taxon>Selenomonadales</taxon>
        <taxon>Selenomonadaceae</taxon>
        <taxon>Propionispira</taxon>
    </lineage>
</organism>
<protein>
    <submittedName>
        <fullName evidence="1">Putative rRNA methylase</fullName>
    </submittedName>
</protein>
<accession>A0A1H6VT20</accession>
<evidence type="ECO:0000313" key="2">
    <source>
        <dbReference type="Proteomes" id="UP000199662"/>
    </source>
</evidence>
<dbReference type="EMBL" id="FNZK01000003">
    <property type="protein sequence ID" value="SEJ06876.1"/>
    <property type="molecule type" value="Genomic_DNA"/>
</dbReference>
<dbReference type="CDD" id="cd02440">
    <property type="entry name" value="AdoMet_MTases"/>
    <property type="match status" value="1"/>
</dbReference>
<evidence type="ECO:0000313" key="1">
    <source>
        <dbReference type="EMBL" id="SEJ06876.1"/>
    </source>
</evidence>